<dbReference type="Pfam" id="PF05970">
    <property type="entry name" value="PIF1"/>
    <property type="match status" value="1"/>
</dbReference>
<keyword evidence="1" id="KW-0547">Nucleotide-binding</keyword>
<keyword evidence="1" id="KW-0378">Hydrolase</keyword>
<keyword evidence="1" id="KW-0234">DNA repair</keyword>
<dbReference type="InterPro" id="IPR010285">
    <property type="entry name" value="DNA_helicase_pif1-like_DEAD"/>
</dbReference>
<evidence type="ECO:0000313" key="3">
    <source>
        <dbReference type="EMBL" id="KAJ8871583.1"/>
    </source>
</evidence>
<name>A0ABQ9GHU8_9NEOP</name>
<organism evidence="3 4">
    <name type="scientific">Dryococelus australis</name>
    <dbReference type="NCBI Taxonomy" id="614101"/>
    <lineage>
        <taxon>Eukaryota</taxon>
        <taxon>Metazoa</taxon>
        <taxon>Ecdysozoa</taxon>
        <taxon>Arthropoda</taxon>
        <taxon>Hexapoda</taxon>
        <taxon>Insecta</taxon>
        <taxon>Pterygota</taxon>
        <taxon>Neoptera</taxon>
        <taxon>Polyneoptera</taxon>
        <taxon>Phasmatodea</taxon>
        <taxon>Verophasmatodea</taxon>
        <taxon>Anareolatae</taxon>
        <taxon>Phasmatidae</taxon>
        <taxon>Eurycanthinae</taxon>
        <taxon>Dryococelus</taxon>
    </lineage>
</organism>
<keyword evidence="1" id="KW-0233">DNA recombination</keyword>
<comment type="cofactor">
    <cofactor evidence="1">
        <name>Mg(2+)</name>
        <dbReference type="ChEBI" id="CHEBI:18420"/>
    </cofactor>
</comment>
<comment type="catalytic activity">
    <reaction evidence="1">
        <text>ATP + H2O = ADP + phosphate + H(+)</text>
        <dbReference type="Rhea" id="RHEA:13065"/>
        <dbReference type="ChEBI" id="CHEBI:15377"/>
        <dbReference type="ChEBI" id="CHEBI:15378"/>
        <dbReference type="ChEBI" id="CHEBI:30616"/>
        <dbReference type="ChEBI" id="CHEBI:43474"/>
        <dbReference type="ChEBI" id="CHEBI:456216"/>
        <dbReference type="EC" id="5.6.2.3"/>
    </reaction>
</comment>
<dbReference type="EMBL" id="JARBHB010000012">
    <property type="protein sequence ID" value="KAJ8871583.1"/>
    <property type="molecule type" value="Genomic_DNA"/>
</dbReference>
<gene>
    <name evidence="3" type="ORF">PR048_027909</name>
</gene>
<comment type="similarity">
    <text evidence="1">Belongs to the helicase family.</text>
</comment>
<sequence>MSHKRAIEELNRSLQDIRGDRALMSGVVVALVGDFLQTLPFIEKKKKGGGTPADEMNCGSLWISYTSSPTGESTFITICLCLSAAGNWKRAPGNMCEG</sequence>
<evidence type="ECO:0000259" key="2">
    <source>
        <dbReference type="Pfam" id="PF05970"/>
    </source>
</evidence>
<protein>
    <recommendedName>
        <fullName evidence="1">ATP-dependent DNA helicase</fullName>
        <ecNumber evidence="1">5.6.2.3</ecNumber>
    </recommendedName>
</protein>
<keyword evidence="4" id="KW-1185">Reference proteome</keyword>
<reference evidence="3 4" key="1">
    <citation type="submission" date="2023-02" db="EMBL/GenBank/DDBJ databases">
        <title>LHISI_Scaffold_Assembly.</title>
        <authorList>
            <person name="Stuart O.P."/>
            <person name="Cleave R."/>
            <person name="Magrath M.J.L."/>
            <person name="Mikheyev A.S."/>
        </authorList>
    </citation>
    <scope>NUCLEOTIDE SEQUENCE [LARGE SCALE GENOMIC DNA]</scope>
    <source>
        <strain evidence="3">Daus_M_001</strain>
        <tissue evidence="3">Leg muscle</tissue>
    </source>
</reference>
<evidence type="ECO:0000313" key="4">
    <source>
        <dbReference type="Proteomes" id="UP001159363"/>
    </source>
</evidence>
<feature type="domain" description="DNA helicase Pif1-like DEAD-box helicase" evidence="2">
    <location>
        <begin position="1"/>
        <end position="48"/>
    </location>
</feature>
<comment type="caution">
    <text evidence="3">The sequence shown here is derived from an EMBL/GenBank/DDBJ whole genome shotgun (WGS) entry which is preliminary data.</text>
</comment>
<dbReference type="Proteomes" id="UP001159363">
    <property type="component" value="Chromosome 11"/>
</dbReference>
<proteinExistence type="inferred from homology"/>
<dbReference type="EC" id="5.6.2.3" evidence="1"/>
<accession>A0ABQ9GHU8</accession>
<evidence type="ECO:0000256" key="1">
    <source>
        <dbReference type="RuleBase" id="RU363044"/>
    </source>
</evidence>
<keyword evidence="1" id="KW-0227">DNA damage</keyword>
<keyword evidence="1" id="KW-0347">Helicase</keyword>
<keyword evidence="1" id="KW-0067">ATP-binding</keyword>